<name>A0A0A9GEG1_ARUDO</name>
<dbReference type="AlphaFoldDB" id="A0A0A9GEG1"/>
<dbReference type="EMBL" id="GBRH01176955">
    <property type="protein sequence ID" value="JAE20941.1"/>
    <property type="molecule type" value="Transcribed_RNA"/>
</dbReference>
<reference evidence="1" key="2">
    <citation type="journal article" date="2015" name="Data Brief">
        <title>Shoot transcriptome of the giant reed, Arundo donax.</title>
        <authorList>
            <person name="Barrero R.A."/>
            <person name="Guerrero F.D."/>
            <person name="Moolhuijzen P."/>
            <person name="Goolsby J.A."/>
            <person name="Tidwell J."/>
            <person name="Bellgard S.E."/>
            <person name="Bellgard M.I."/>
        </authorList>
    </citation>
    <scope>NUCLEOTIDE SEQUENCE</scope>
    <source>
        <tissue evidence="1">Shoot tissue taken approximately 20 cm above the soil surface</tissue>
    </source>
</reference>
<protein>
    <submittedName>
        <fullName evidence="1">Uncharacterized protein</fullName>
    </submittedName>
</protein>
<evidence type="ECO:0000313" key="1">
    <source>
        <dbReference type="EMBL" id="JAE20941.1"/>
    </source>
</evidence>
<organism evidence="1">
    <name type="scientific">Arundo donax</name>
    <name type="common">Giant reed</name>
    <name type="synonym">Donax arundinaceus</name>
    <dbReference type="NCBI Taxonomy" id="35708"/>
    <lineage>
        <taxon>Eukaryota</taxon>
        <taxon>Viridiplantae</taxon>
        <taxon>Streptophyta</taxon>
        <taxon>Embryophyta</taxon>
        <taxon>Tracheophyta</taxon>
        <taxon>Spermatophyta</taxon>
        <taxon>Magnoliopsida</taxon>
        <taxon>Liliopsida</taxon>
        <taxon>Poales</taxon>
        <taxon>Poaceae</taxon>
        <taxon>PACMAD clade</taxon>
        <taxon>Arundinoideae</taxon>
        <taxon>Arundineae</taxon>
        <taxon>Arundo</taxon>
    </lineage>
</organism>
<proteinExistence type="predicted"/>
<reference evidence="1" key="1">
    <citation type="submission" date="2014-09" db="EMBL/GenBank/DDBJ databases">
        <authorList>
            <person name="Magalhaes I.L.F."/>
            <person name="Oliveira U."/>
            <person name="Santos F.R."/>
            <person name="Vidigal T.H.D.A."/>
            <person name="Brescovit A.D."/>
            <person name="Santos A.J."/>
        </authorList>
    </citation>
    <scope>NUCLEOTIDE SEQUENCE</scope>
    <source>
        <tissue evidence="1">Shoot tissue taken approximately 20 cm above the soil surface</tissue>
    </source>
</reference>
<accession>A0A0A9GEG1</accession>
<sequence>MKTDKDIFIRHSRLGDEFSSKELHRRECGLIKSRQQN</sequence>